<evidence type="ECO:0000313" key="1">
    <source>
        <dbReference type="EMBL" id="AES80279.1"/>
    </source>
</evidence>
<keyword evidence="3" id="KW-1185">Reference proteome</keyword>
<accession>G7L6M2</accession>
<name>G7L6M2_MEDTR</name>
<dbReference type="PaxDb" id="3880-AES80279"/>
<evidence type="ECO:0000313" key="3">
    <source>
        <dbReference type="Proteomes" id="UP000002051"/>
    </source>
</evidence>
<proteinExistence type="predicted"/>
<organism evidence="1 3">
    <name type="scientific">Medicago truncatula</name>
    <name type="common">Barrel medic</name>
    <name type="synonym">Medicago tribuloides</name>
    <dbReference type="NCBI Taxonomy" id="3880"/>
    <lineage>
        <taxon>Eukaryota</taxon>
        <taxon>Viridiplantae</taxon>
        <taxon>Streptophyta</taxon>
        <taxon>Embryophyta</taxon>
        <taxon>Tracheophyta</taxon>
        <taxon>Spermatophyta</taxon>
        <taxon>Magnoliopsida</taxon>
        <taxon>eudicotyledons</taxon>
        <taxon>Gunneridae</taxon>
        <taxon>Pentapetalae</taxon>
        <taxon>rosids</taxon>
        <taxon>fabids</taxon>
        <taxon>Fabales</taxon>
        <taxon>Fabaceae</taxon>
        <taxon>Papilionoideae</taxon>
        <taxon>50 kb inversion clade</taxon>
        <taxon>NPAAA clade</taxon>
        <taxon>Hologalegina</taxon>
        <taxon>IRL clade</taxon>
        <taxon>Trifolieae</taxon>
        <taxon>Medicago</taxon>
    </lineage>
</organism>
<gene>
    <name evidence="1" type="ordered locus">MTR_7g078810</name>
</gene>
<reference evidence="1 3" key="1">
    <citation type="journal article" date="2011" name="Nature">
        <title>The Medicago genome provides insight into the evolution of rhizobial symbioses.</title>
        <authorList>
            <person name="Young N.D."/>
            <person name="Debelle F."/>
            <person name="Oldroyd G.E."/>
            <person name="Geurts R."/>
            <person name="Cannon S.B."/>
            <person name="Udvardi M.K."/>
            <person name="Benedito V.A."/>
            <person name="Mayer K.F."/>
            <person name="Gouzy J."/>
            <person name="Schoof H."/>
            <person name="Van de Peer Y."/>
            <person name="Proost S."/>
            <person name="Cook D.R."/>
            <person name="Meyers B.C."/>
            <person name="Spannagl M."/>
            <person name="Cheung F."/>
            <person name="De Mita S."/>
            <person name="Krishnakumar V."/>
            <person name="Gundlach H."/>
            <person name="Zhou S."/>
            <person name="Mudge J."/>
            <person name="Bharti A.K."/>
            <person name="Murray J.D."/>
            <person name="Naoumkina M.A."/>
            <person name="Rosen B."/>
            <person name="Silverstein K.A."/>
            <person name="Tang H."/>
            <person name="Rombauts S."/>
            <person name="Zhao P.X."/>
            <person name="Zhou P."/>
            <person name="Barbe V."/>
            <person name="Bardou P."/>
            <person name="Bechner M."/>
            <person name="Bellec A."/>
            <person name="Berger A."/>
            <person name="Berges H."/>
            <person name="Bidwell S."/>
            <person name="Bisseling T."/>
            <person name="Choisne N."/>
            <person name="Couloux A."/>
            <person name="Denny R."/>
            <person name="Deshpande S."/>
            <person name="Dai X."/>
            <person name="Doyle J.J."/>
            <person name="Dudez A.M."/>
            <person name="Farmer A.D."/>
            <person name="Fouteau S."/>
            <person name="Franken C."/>
            <person name="Gibelin C."/>
            <person name="Gish J."/>
            <person name="Goldstein S."/>
            <person name="Gonzalez A.J."/>
            <person name="Green P.J."/>
            <person name="Hallab A."/>
            <person name="Hartog M."/>
            <person name="Hua A."/>
            <person name="Humphray S.J."/>
            <person name="Jeong D.H."/>
            <person name="Jing Y."/>
            <person name="Jocker A."/>
            <person name="Kenton S.M."/>
            <person name="Kim D.J."/>
            <person name="Klee K."/>
            <person name="Lai H."/>
            <person name="Lang C."/>
            <person name="Lin S."/>
            <person name="Macmil S.L."/>
            <person name="Magdelenat G."/>
            <person name="Matthews L."/>
            <person name="McCorrison J."/>
            <person name="Monaghan E.L."/>
            <person name="Mun J.H."/>
            <person name="Najar F.Z."/>
            <person name="Nicholson C."/>
            <person name="Noirot C."/>
            <person name="O'Bleness M."/>
            <person name="Paule C.R."/>
            <person name="Poulain J."/>
            <person name="Prion F."/>
            <person name="Qin B."/>
            <person name="Qu C."/>
            <person name="Retzel E.F."/>
            <person name="Riddle C."/>
            <person name="Sallet E."/>
            <person name="Samain S."/>
            <person name="Samson N."/>
            <person name="Sanders I."/>
            <person name="Saurat O."/>
            <person name="Scarpelli C."/>
            <person name="Schiex T."/>
            <person name="Segurens B."/>
            <person name="Severin A.J."/>
            <person name="Sherrier D.J."/>
            <person name="Shi R."/>
            <person name="Sims S."/>
            <person name="Singer S.R."/>
            <person name="Sinharoy S."/>
            <person name="Sterck L."/>
            <person name="Viollet A."/>
            <person name="Wang B.B."/>
            <person name="Wang K."/>
            <person name="Wang M."/>
            <person name="Wang X."/>
            <person name="Warfsmann J."/>
            <person name="Weissenbach J."/>
            <person name="White D.D."/>
            <person name="White J.D."/>
            <person name="Wiley G.B."/>
            <person name="Wincker P."/>
            <person name="Xing Y."/>
            <person name="Yang L."/>
            <person name="Yao Z."/>
            <person name="Ying F."/>
            <person name="Zhai J."/>
            <person name="Zhou L."/>
            <person name="Zuber A."/>
            <person name="Denarie J."/>
            <person name="Dixon R.A."/>
            <person name="May G.D."/>
            <person name="Schwartz D.C."/>
            <person name="Rogers J."/>
            <person name="Quetier F."/>
            <person name="Town C.D."/>
            <person name="Roe B.A."/>
        </authorList>
    </citation>
    <scope>NUCLEOTIDE SEQUENCE [LARGE SCALE GENOMIC DNA]</scope>
    <source>
        <strain evidence="1">A17</strain>
        <strain evidence="2 3">cv. Jemalong A17</strain>
    </source>
</reference>
<dbReference type="Proteomes" id="UP000002051">
    <property type="component" value="Unassembled WGS sequence"/>
</dbReference>
<protein>
    <submittedName>
        <fullName evidence="1 2">Uncharacterized protein</fullName>
    </submittedName>
</protein>
<dbReference type="AlphaFoldDB" id="G7L6M2"/>
<dbReference type="EnsemblPlants" id="AES80279">
    <property type="protein sequence ID" value="AES80279"/>
    <property type="gene ID" value="MTR_7g078810"/>
</dbReference>
<sequence length="170" mass="19785">MISTSLPSRILEAKYFSRRDFLDANLGHNPSYTRSNIWSTKPLLTLGHRWTISDDSQINVWSMPWIHNLPTRKSISLQLVHHEDVTVNYLLNPGEILRTFLWYSQCSTLQMLHQSFPCLPSLVNMLSSSYGRLLLMVHTHVKPAYRIFFELITATFTTTGENCWNSIWKV</sequence>
<evidence type="ECO:0000313" key="2">
    <source>
        <dbReference type="EnsemblPlants" id="AES80279"/>
    </source>
</evidence>
<dbReference type="EMBL" id="CM001223">
    <property type="protein sequence ID" value="AES80279.1"/>
    <property type="molecule type" value="Genomic_DNA"/>
</dbReference>
<reference evidence="2" key="3">
    <citation type="submission" date="2015-04" db="UniProtKB">
        <authorList>
            <consortium name="EnsemblPlants"/>
        </authorList>
    </citation>
    <scope>IDENTIFICATION</scope>
    <source>
        <strain evidence="2">cv. Jemalong A17</strain>
    </source>
</reference>
<reference evidence="1 3" key="2">
    <citation type="journal article" date="2014" name="BMC Genomics">
        <title>An improved genome release (version Mt4.0) for the model legume Medicago truncatula.</title>
        <authorList>
            <person name="Tang H."/>
            <person name="Krishnakumar V."/>
            <person name="Bidwell S."/>
            <person name="Rosen B."/>
            <person name="Chan A."/>
            <person name="Zhou S."/>
            <person name="Gentzbittel L."/>
            <person name="Childs K.L."/>
            <person name="Yandell M."/>
            <person name="Gundlach H."/>
            <person name="Mayer K.F."/>
            <person name="Schwartz D.C."/>
            <person name="Town C.D."/>
        </authorList>
    </citation>
    <scope>GENOME REANNOTATION</scope>
    <source>
        <strain evidence="2 3">cv. Jemalong A17</strain>
    </source>
</reference>
<dbReference type="HOGENOM" id="CLU_1572996_0_0_1"/>